<dbReference type="PANTHER" id="PTHR19328">
    <property type="entry name" value="HEDGEHOG-INTERACTING PROTEIN"/>
    <property type="match status" value="1"/>
</dbReference>
<keyword evidence="1" id="KW-0732">Signal</keyword>
<feature type="domain" description="Glucose/Sorbosone dehydrogenase" evidence="2">
    <location>
        <begin position="48"/>
        <end position="382"/>
    </location>
</feature>
<keyword evidence="4" id="KW-1185">Reference proteome</keyword>
<comment type="caution">
    <text evidence="3">The sequence shown here is derived from an EMBL/GenBank/DDBJ whole genome shotgun (WGS) entry which is preliminary data.</text>
</comment>
<dbReference type="OrthoDB" id="9770043at2"/>
<dbReference type="SUPFAM" id="SSF50952">
    <property type="entry name" value="Soluble quinoprotein glucose dehydrogenase"/>
    <property type="match status" value="1"/>
</dbReference>
<dbReference type="Proteomes" id="UP000274556">
    <property type="component" value="Unassembled WGS sequence"/>
</dbReference>
<evidence type="ECO:0000259" key="2">
    <source>
        <dbReference type="Pfam" id="PF07995"/>
    </source>
</evidence>
<dbReference type="RefSeq" id="WP_120795761.1">
    <property type="nucleotide sequence ID" value="NZ_RBXL01000001.1"/>
</dbReference>
<sequence>MNRPILIAVLGVLWLPLANCAPVEGPVKPTADVPEAKGWSSEVVADGLEHPWSIAWLPDGSALITERPGRLRILRDGELMAEPVAGLPAVLSHGQGGLMDVALHPDFERNRLVYLTFATGTPDANRTALARGRLDGDRLQDVEVIFENADVKRGGQHFGSRLVWLRDKSLLMSIGDGGNPPTSFEGGNIRDQAQRLETHFGKVLRLTEDGRPHPDNPFVDRKGARSEIYSYGHRNIQGLAIDPASGRVWANEHGSRGGDELNLIEPGKNYGWPEVTYSMEYHGPRVSDETSRPGVVDPLINWTPSKAPSGLAFYTGDRYPGWQGNLFSGALVFGEVRRIVLDGAKVVDEEKLTIGNRVRDVRQGPDGYLYVLIDSGDGSLLRIVPR</sequence>
<evidence type="ECO:0000313" key="4">
    <source>
        <dbReference type="Proteomes" id="UP000274556"/>
    </source>
</evidence>
<organism evidence="3 4">
    <name type="scientific">Thiocapsa rosea</name>
    <dbReference type="NCBI Taxonomy" id="69360"/>
    <lineage>
        <taxon>Bacteria</taxon>
        <taxon>Pseudomonadati</taxon>
        <taxon>Pseudomonadota</taxon>
        <taxon>Gammaproteobacteria</taxon>
        <taxon>Chromatiales</taxon>
        <taxon>Chromatiaceae</taxon>
        <taxon>Thiocapsa</taxon>
    </lineage>
</organism>
<evidence type="ECO:0000256" key="1">
    <source>
        <dbReference type="SAM" id="SignalP"/>
    </source>
</evidence>
<name>A0A495V445_9GAMM</name>
<dbReference type="EMBL" id="RBXL01000001">
    <property type="protein sequence ID" value="RKT43147.1"/>
    <property type="molecule type" value="Genomic_DNA"/>
</dbReference>
<dbReference type="PANTHER" id="PTHR19328:SF75">
    <property type="entry name" value="ALDOSE SUGAR DEHYDROGENASE YLII"/>
    <property type="match status" value="1"/>
</dbReference>
<accession>A0A495V445</accession>
<proteinExistence type="predicted"/>
<evidence type="ECO:0000313" key="3">
    <source>
        <dbReference type="EMBL" id="RKT43147.1"/>
    </source>
</evidence>
<dbReference type="Gene3D" id="2.120.10.30">
    <property type="entry name" value="TolB, C-terminal domain"/>
    <property type="match status" value="1"/>
</dbReference>
<dbReference type="Pfam" id="PF07995">
    <property type="entry name" value="GSDH"/>
    <property type="match status" value="1"/>
</dbReference>
<protein>
    <submittedName>
        <fullName evidence="3">Glucose/arabinose dehydrogenase</fullName>
    </submittedName>
</protein>
<dbReference type="InterPro" id="IPR011042">
    <property type="entry name" value="6-blade_b-propeller_TolB-like"/>
</dbReference>
<feature type="signal peptide" evidence="1">
    <location>
        <begin position="1"/>
        <end position="21"/>
    </location>
</feature>
<reference evidence="3 4" key="1">
    <citation type="submission" date="2018-10" db="EMBL/GenBank/DDBJ databases">
        <title>Genomic Encyclopedia of Archaeal and Bacterial Type Strains, Phase II (KMG-II): from individual species to whole genera.</title>
        <authorList>
            <person name="Goeker M."/>
        </authorList>
    </citation>
    <scope>NUCLEOTIDE SEQUENCE [LARGE SCALE GENOMIC DNA]</scope>
    <source>
        <strain evidence="3 4">DSM 235</strain>
    </source>
</reference>
<gene>
    <name evidence="3" type="ORF">BDD21_0458</name>
</gene>
<dbReference type="InterPro" id="IPR012938">
    <property type="entry name" value="Glc/Sorbosone_DH"/>
</dbReference>
<feature type="chain" id="PRO_5019760125" evidence="1">
    <location>
        <begin position="22"/>
        <end position="386"/>
    </location>
</feature>
<dbReference type="AlphaFoldDB" id="A0A495V445"/>
<dbReference type="InterPro" id="IPR011041">
    <property type="entry name" value="Quinoprot_gluc/sorb_DH_b-prop"/>
</dbReference>